<dbReference type="EMBL" id="ML170162">
    <property type="protein sequence ID" value="TDL26052.1"/>
    <property type="molecule type" value="Genomic_DNA"/>
</dbReference>
<reference evidence="1 2" key="1">
    <citation type="submission" date="2018-06" db="EMBL/GenBank/DDBJ databases">
        <title>A transcriptomic atlas of mushroom development highlights an independent origin of complex multicellularity.</title>
        <authorList>
            <consortium name="DOE Joint Genome Institute"/>
            <person name="Krizsan K."/>
            <person name="Almasi E."/>
            <person name="Merenyi Z."/>
            <person name="Sahu N."/>
            <person name="Viragh M."/>
            <person name="Koszo T."/>
            <person name="Mondo S."/>
            <person name="Kiss B."/>
            <person name="Balint B."/>
            <person name="Kues U."/>
            <person name="Barry K."/>
            <person name="Hegedus J.C."/>
            <person name="Henrissat B."/>
            <person name="Johnson J."/>
            <person name="Lipzen A."/>
            <person name="Ohm R."/>
            <person name="Nagy I."/>
            <person name="Pangilinan J."/>
            <person name="Yan J."/>
            <person name="Xiong Y."/>
            <person name="Grigoriev I.V."/>
            <person name="Hibbett D.S."/>
            <person name="Nagy L.G."/>
        </authorList>
    </citation>
    <scope>NUCLEOTIDE SEQUENCE [LARGE SCALE GENOMIC DNA]</scope>
    <source>
        <strain evidence="1 2">SZMC22713</strain>
    </source>
</reference>
<dbReference type="Gene3D" id="3.10.450.10">
    <property type="match status" value="1"/>
</dbReference>
<dbReference type="Proteomes" id="UP000294933">
    <property type="component" value="Unassembled WGS sequence"/>
</dbReference>
<dbReference type="OrthoDB" id="2429551at2759"/>
<dbReference type="VEuPathDB" id="FungiDB:BD410DRAFT_825955"/>
<evidence type="ECO:0000313" key="1">
    <source>
        <dbReference type="EMBL" id="TDL26052.1"/>
    </source>
</evidence>
<organism evidence="1 2">
    <name type="scientific">Rickenella mellea</name>
    <dbReference type="NCBI Taxonomy" id="50990"/>
    <lineage>
        <taxon>Eukaryota</taxon>
        <taxon>Fungi</taxon>
        <taxon>Dikarya</taxon>
        <taxon>Basidiomycota</taxon>
        <taxon>Agaricomycotina</taxon>
        <taxon>Agaricomycetes</taxon>
        <taxon>Hymenochaetales</taxon>
        <taxon>Rickenellaceae</taxon>
        <taxon>Rickenella</taxon>
    </lineage>
</organism>
<name>A0A4Y7QG18_9AGAM</name>
<accession>A0A4Y7QG18</accession>
<keyword evidence="2" id="KW-1185">Reference proteome</keyword>
<dbReference type="AlphaFoldDB" id="A0A4Y7QG18"/>
<evidence type="ECO:0000313" key="2">
    <source>
        <dbReference type="Proteomes" id="UP000294933"/>
    </source>
</evidence>
<proteinExistence type="predicted"/>
<protein>
    <submittedName>
        <fullName evidence="1">Uncharacterized protein</fullName>
    </submittedName>
</protein>
<sequence>MADISTIPLSPVKDDAETLQIFEEHEIKHEILHKIWELHKEDERHNLNEIRKLEHVKFYKPLAYRTQEVPYGVNYFGKILLDEKGDTIHVRLFKPAQGEPVKFHAIHNRPTQDGGALFTKDDEVAYFEY</sequence>
<gene>
    <name evidence="1" type="ORF">BD410DRAFT_825955</name>
</gene>